<sequence>MITLREVKPSDLDQFFLFQQDADAAHMAGFAPSNPRDRGVFDHHWAQLTQSADVIVRTIDLDGEPVGSVAAYDVDGVREIMFWTDKQYWGRGVTTEAAALFLDEFPRRPVQARVVIDNGGMLKILEDLGFTVIGEERSFSNARAEVVTEQILQLD</sequence>
<feature type="domain" description="N-acetyltransferase" evidence="1">
    <location>
        <begin position="2"/>
        <end position="155"/>
    </location>
</feature>
<organism evidence="2 3">
    <name type="scientific">Nesterenkonia aerolata</name>
    <dbReference type="NCBI Taxonomy" id="3074079"/>
    <lineage>
        <taxon>Bacteria</taxon>
        <taxon>Bacillati</taxon>
        <taxon>Actinomycetota</taxon>
        <taxon>Actinomycetes</taxon>
        <taxon>Micrococcales</taxon>
        <taxon>Micrococcaceae</taxon>
        <taxon>Nesterenkonia</taxon>
    </lineage>
</organism>
<evidence type="ECO:0000313" key="2">
    <source>
        <dbReference type="EMBL" id="MDR8018028.1"/>
    </source>
</evidence>
<dbReference type="Pfam" id="PF13302">
    <property type="entry name" value="Acetyltransf_3"/>
    <property type="match status" value="1"/>
</dbReference>
<reference evidence="2 3" key="1">
    <citation type="submission" date="2023-09" db="EMBL/GenBank/DDBJ databases">
        <title>Description of three actinobacteria isolated from air of manufacturing shop in a pharmaceutical factory.</title>
        <authorList>
            <person name="Zhang D.-F."/>
        </authorList>
    </citation>
    <scope>NUCLEOTIDE SEQUENCE [LARGE SCALE GENOMIC DNA]</scope>
    <source>
        <strain evidence="2 3">LY-0111</strain>
    </source>
</reference>
<evidence type="ECO:0000313" key="3">
    <source>
        <dbReference type="Proteomes" id="UP001251870"/>
    </source>
</evidence>
<dbReference type="InterPro" id="IPR016181">
    <property type="entry name" value="Acyl_CoA_acyltransferase"/>
</dbReference>
<keyword evidence="3" id="KW-1185">Reference proteome</keyword>
<gene>
    <name evidence="2" type="ORF">RIL96_00405</name>
</gene>
<dbReference type="PROSITE" id="PS51186">
    <property type="entry name" value="GNAT"/>
    <property type="match status" value="1"/>
</dbReference>
<proteinExistence type="predicted"/>
<comment type="caution">
    <text evidence="2">The sequence shown here is derived from an EMBL/GenBank/DDBJ whole genome shotgun (WGS) entry which is preliminary data.</text>
</comment>
<dbReference type="Proteomes" id="UP001251870">
    <property type="component" value="Unassembled WGS sequence"/>
</dbReference>
<dbReference type="EMBL" id="JAVKGR010000001">
    <property type="protein sequence ID" value="MDR8018028.1"/>
    <property type="molecule type" value="Genomic_DNA"/>
</dbReference>
<name>A0ABU2DNE4_9MICC</name>
<dbReference type="PANTHER" id="PTHR43328">
    <property type="entry name" value="ACETYLTRANSFERASE-RELATED"/>
    <property type="match status" value="1"/>
</dbReference>
<evidence type="ECO:0000259" key="1">
    <source>
        <dbReference type="PROSITE" id="PS51186"/>
    </source>
</evidence>
<dbReference type="RefSeq" id="WP_310547020.1">
    <property type="nucleotide sequence ID" value="NZ_JAVKGR010000001.1"/>
</dbReference>
<dbReference type="Gene3D" id="3.40.630.30">
    <property type="match status" value="1"/>
</dbReference>
<dbReference type="InterPro" id="IPR000182">
    <property type="entry name" value="GNAT_dom"/>
</dbReference>
<accession>A0ABU2DNE4</accession>
<dbReference type="PANTHER" id="PTHR43328:SF1">
    <property type="entry name" value="N-ACETYLTRANSFERASE DOMAIN-CONTAINING PROTEIN"/>
    <property type="match status" value="1"/>
</dbReference>
<dbReference type="SUPFAM" id="SSF55729">
    <property type="entry name" value="Acyl-CoA N-acyltransferases (Nat)"/>
    <property type="match status" value="1"/>
</dbReference>
<protein>
    <submittedName>
        <fullName evidence="2">GNAT family N-acetyltransferase</fullName>
    </submittedName>
</protein>